<keyword evidence="2" id="KW-1185">Reference proteome</keyword>
<protein>
    <submittedName>
        <fullName evidence="1">Uncharacterized protein</fullName>
    </submittedName>
</protein>
<accession>A0AAE0C898</accession>
<proteinExistence type="predicted"/>
<name>A0AAE0C898_9CHLO</name>
<evidence type="ECO:0000313" key="1">
    <source>
        <dbReference type="EMBL" id="KAK3250291.1"/>
    </source>
</evidence>
<dbReference type="Proteomes" id="UP001190700">
    <property type="component" value="Unassembled WGS sequence"/>
</dbReference>
<dbReference type="EMBL" id="LGRX02026811">
    <property type="protein sequence ID" value="KAK3250291.1"/>
    <property type="molecule type" value="Genomic_DNA"/>
</dbReference>
<sequence length="231" mass="26189">MTAYLIAVGTLFAESQASTPSPRVLVVVYGQLRGGRLAWRTLTKRILEYYTADLALLGPPKADQTNRASYLHQKAKYVWDVDEKPDWGVVLDDVSQDDQLRFKWRRLCLIKEQFLGGVKPCNHSGSGGIQLAYRHLALQKISTAQLVSVYDWFIYTRSDYVYLCSPLPIKLLPNDAIYLPTGQGYGGYTDRWSAGKVHHKLAQYGVLAKYPEEIEEAENTCATGYWDMLEE</sequence>
<comment type="caution">
    <text evidence="1">The sequence shown here is derived from an EMBL/GenBank/DDBJ whole genome shotgun (WGS) entry which is preliminary data.</text>
</comment>
<organism evidence="1 2">
    <name type="scientific">Cymbomonas tetramitiformis</name>
    <dbReference type="NCBI Taxonomy" id="36881"/>
    <lineage>
        <taxon>Eukaryota</taxon>
        <taxon>Viridiplantae</taxon>
        <taxon>Chlorophyta</taxon>
        <taxon>Pyramimonadophyceae</taxon>
        <taxon>Pyramimonadales</taxon>
        <taxon>Pyramimonadaceae</taxon>
        <taxon>Cymbomonas</taxon>
    </lineage>
</organism>
<gene>
    <name evidence="1" type="ORF">CYMTET_40341</name>
</gene>
<evidence type="ECO:0000313" key="2">
    <source>
        <dbReference type="Proteomes" id="UP001190700"/>
    </source>
</evidence>
<dbReference type="AlphaFoldDB" id="A0AAE0C898"/>
<reference evidence="1 2" key="1">
    <citation type="journal article" date="2015" name="Genome Biol. Evol.">
        <title>Comparative Genomics of a Bacterivorous Green Alga Reveals Evolutionary Causalities and Consequences of Phago-Mixotrophic Mode of Nutrition.</title>
        <authorList>
            <person name="Burns J.A."/>
            <person name="Paasch A."/>
            <person name="Narechania A."/>
            <person name="Kim E."/>
        </authorList>
    </citation>
    <scope>NUCLEOTIDE SEQUENCE [LARGE SCALE GENOMIC DNA]</scope>
    <source>
        <strain evidence="1 2">PLY_AMNH</strain>
    </source>
</reference>